<protein>
    <submittedName>
        <fullName evidence="1">TatD DNase family protein</fullName>
    </submittedName>
</protein>
<dbReference type="InterPro" id="IPR001130">
    <property type="entry name" value="TatD-like"/>
</dbReference>
<evidence type="ECO:0000313" key="2">
    <source>
        <dbReference type="Proteomes" id="UP000198528"/>
    </source>
</evidence>
<dbReference type="SUPFAM" id="SSF51556">
    <property type="entry name" value="Metallo-dependent hydrolases"/>
    <property type="match status" value="1"/>
</dbReference>
<name>A0A1G6JYY9_9ACTN</name>
<reference evidence="2" key="1">
    <citation type="submission" date="2016-10" db="EMBL/GenBank/DDBJ databases">
        <authorList>
            <person name="Varghese N."/>
            <person name="Submissions S."/>
        </authorList>
    </citation>
    <scope>NUCLEOTIDE SEQUENCE [LARGE SCALE GENOMIC DNA]</scope>
    <source>
        <strain evidence="2">DSM 22619</strain>
    </source>
</reference>
<dbReference type="GO" id="GO:0016788">
    <property type="term" value="F:hydrolase activity, acting on ester bonds"/>
    <property type="evidence" value="ECO:0007669"/>
    <property type="project" value="InterPro"/>
</dbReference>
<dbReference type="Pfam" id="PF01026">
    <property type="entry name" value="TatD_DNase"/>
    <property type="match status" value="1"/>
</dbReference>
<dbReference type="PANTHER" id="PTHR46124:SF2">
    <property type="entry name" value="D-AMINOACYL-TRNA DEACYLASE"/>
    <property type="match status" value="1"/>
</dbReference>
<dbReference type="AlphaFoldDB" id="A0A1G6JYY9"/>
<dbReference type="Proteomes" id="UP000198528">
    <property type="component" value="Unassembled WGS sequence"/>
</dbReference>
<dbReference type="PANTHER" id="PTHR46124">
    <property type="entry name" value="D-AMINOACYL-TRNA DEACYLASE"/>
    <property type="match status" value="1"/>
</dbReference>
<dbReference type="RefSeq" id="WP_256324482.1">
    <property type="nucleotide sequence ID" value="NZ_FMZL01000006.1"/>
</dbReference>
<accession>A0A1G6JYY9</accession>
<keyword evidence="2" id="KW-1185">Reference proteome</keyword>
<dbReference type="EMBL" id="FMZL01000006">
    <property type="protein sequence ID" value="SDC23246.1"/>
    <property type="molecule type" value="Genomic_DNA"/>
</dbReference>
<proteinExistence type="predicted"/>
<sequence length="336" mass="36631">MPQEMLGMDALTLEDGKLFHDRKGRAKPLPAPLAPIADSHGHLTSFRRHDASIAICRAALAGVRLLVVPVDPVDEVPRKFPTAQALLSWLDEQVGRAAERLDECAEHGLLPPEFPGWDVPDLVDNVRIVAGAHPYGAAELTDEALARLDVLLDSPRCVGVGEIGLDFGPYNELPADVQEAAFRAQLRIAHERDLPVELHIRDNPDDPHAQAHVLAARVLAEEGVPERGCDLHCFTQGPDVMAPFVELGCHVAFGGAMTFNRSDDIREAAALCPEERLLCETDAPYMAPVPLRGEECEPAMVAFTLARLAEVREAGGCARQSTYDACWRNALRLFSL</sequence>
<dbReference type="Gene3D" id="3.20.20.140">
    <property type="entry name" value="Metal-dependent hydrolases"/>
    <property type="match status" value="1"/>
</dbReference>
<dbReference type="GO" id="GO:0005829">
    <property type="term" value="C:cytosol"/>
    <property type="evidence" value="ECO:0007669"/>
    <property type="project" value="TreeGrafter"/>
</dbReference>
<organism evidence="1 2">
    <name type="scientific">Parafannyhessea umbonata</name>
    <dbReference type="NCBI Taxonomy" id="604330"/>
    <lineage>
        <taxon>Bacteria</taxon>
        <taxon>Bacillati</taxon>
        <taxon>Actinomycetota</taxon>
        <taxon>Coriobacteriia</taxon>
        <taxon>Coriobacteriales</taxon>
        <taxon>Atopobiaceae</taxon>
        <taxon>Parafannyhessea</taxon>
    </lineage>
</organism>
<evidence type="ECO:0000313" key="1">
    <source>
        <dbReference type="EMBL" id="SDC23246.1"/>
    </source>
</evidence>
<dbReference type="CDD" id="cd01310">
    <property type="entry name" value="TatD_DNAse"/>
    <property type="match status" value="1"/>
</dbReference>
<dbReference type="STRING" id="604330.SAMN04489857_1487"/>
<dbReference type="InterPro" id="IPR032466">
    <property type="entry name" value="Metal_Hydrolase"/>
</dbReference>
<gene>
    <name evidence="1" type="ORF">SAMN04487824_1063</name>
</gene>